<dbReference type="GeneID" id="20347733"/>
<gene>
    <name evidence="2" type="primary">20347733</name>
    <name evidence="1" type="ORF">GGTG_07275</name>
</gene>
<dbReference type="EnsemblFungi" id="EJT77363">
    <property type="protein sequence ID" value="EJT77363"/>
    <property type="gene ID" value="GGTG_07275"/>
</dbReference>
<evidence type="ECO:0000313" key="1">
    <source>
        <dbReference type="EMBL" id="EJT77363.1"/>
    </source>
</evidence>
<reference evidence="3" key="1">
    <citation type="submission" date="2010-07" db="EMBL/GenBank/DDBJ databases">
        <title>The genome sequence of Gaeumannomyces graminis var. tritici strain R3-111a-1.</title>
        <authorList>
            <consortium name="The Broad Institute Genome Sequencing Platform"/>
            <person name="Ma L.-J."/>
            <person name="Dead R."/>
            <person name="Young S."/>
            <person name="Zeng Q."/>
            <person name="Koehrsen M."/>
            <person name="Alvarado L."/>
            <person name="Berlin A."/>
            <person name="Chapman S.B."/>
            <person name="Chen Z."/>
            <person name="Freedman E."/>
            <person name="Gellesch M."/>
            <person name="Goldberg J."/>
            <person name="Griggs A."/>
            <person name="Gujja S."/>
            <person name="Heilman E.R."/>
            <person name="Heiman D."/>
            <person name="Hepburn T."/>
            <person name="Howarth C."/>
            <person name="Jen D."/>
            <person name="Larson L."/>
            <person name="Mehta T."/>
            <person name="Neiman D."/>
            <person name="Pearson M."/>
            <person name="Roberts A."/>
            <person name="Saif S."/>
            <person name="Shea T."/>
            <person name="Shenoy N."/>
            <person name="Sisk P."/>
            <person name="Stolte C."/>
            <person name="Sykes S."/>
            <person name="Walk T."/>
            <person name="White J."/>
            <person name="Yandava C."/>
            <person name="Haas B."/>
            <person name="Nusbaum C."/>
            <person name="Birren B."/>
        </authorList>
    </citation>
    <scope>NUCLEOTIDE SEQUENCE [LARGE SCALE GENOMIC DNA]</scope>
    <source>
        <strain evidence="3">R3-111a-1</strain>
    </source>
</reference>
<name>J3P178_GAET3</name>
<dbReference type="EMBL" id="GL385397">
    <property type="protein sequence ID" value="EJT77363.1"/>
    <property type="molecule type" value="Genomic_DNA"/>
</dbReference>
<dbReference type="Proteomes" id="UP000006039">
    <property type="component" value="Unassembled WGS sequence"/>
</dbReference>
<dbReference type="AlphaFoldDB" id="J3P178"/>
<reference evidence="2" key="5">
    <citation type="submission" date="2018-04" db="UniProtKB">
        <authorList>
            <consortium name="EnsemblFungi"/>
        </authorList>
    </citation>
    <scope>IDENTIFICATION</scope>
    <source>
        <strain evidence="2">R3-111a-1</strain>
    </source>
</reference>
<dbReference type="RefSeq" id="XP_009223363.1">
    <property type="nucleotide sequence ID" value="XM_009225099.1"/>
</dbReference>
<evidence type="ECO:0000313" key="3">
    <source>
        <dbReference type="Proteomes" id="UP000006039"/>
    </source>
</evidence>
<keyword evidence="3" id="KW-1185">Reference proteome</keyword>
<dbReference type="VEuPathDB" id="FungiDB:GGTG_07275"/>
<proteinExistence type="predicted"/>
<organism evidence="1">
    <name type="scientific">Gaeumannomyces tritici (strain R3-111a-1)</name>
    <name type="common">Wheat and barley take-all root rot fungus</name>
    <name type="synonym">Gaeumannomyces graminis var. tritici</name>
    <dbReference type="NCBI Taxonomy" id="644352"/>
    <lineage>
        <taxon>Eukaryota</taxon>
        <taxon>Fungi</taxon>
        <taxon>Dikarya</taxon>
        <taxon>Ascomycota</taxon>
        <taxon>Pezizomycotina</taxon>
        <taxon>Sordariomycetes</taxon>
        <taxon>Sordariomycetidae</taxon>
        <taxon>Magnaporthales</taxon>
        <taxon>Magnaporthaceae</taxon>
        <taxon>Gaeumannomyces</taxon>
    </lineage>
</organism>
<sequence length="167" mass="17985">MPARDPPFAAPVISSFNTPCWEVGFSSFSPPQMVDPATHGPRKPISRVPSRFRNSRACPLPLSFSPPRDLGCRSRVAGRTAPAGMSYVRQGPACRAGHKGWQSRGRGRADSRQTVRGVALTTALATDVVACCDGIATAFHFEASSLLDKKIEGSRSRLEEGAQLEFD</sequence>
<reference evidence="2" key="4">
    <citation type="journal article" date="2015" name="G3 (Bethesda)">
        <title>Genome sequences of three phytopathogenic species of the Magnaporthaceae family of fungi.</title>
        <authorList>
            <person name="Okagaki L.H."/>
            <person name="Nunes C.C."/>
            <person name="Sailsbery J."/>
            <person name="Clay B."/>
            <person name="Brown D."/>
            <person name="John T."/>
            <person name="Oh Y."/>
            <person name="Young N."/>
            <person name="Fitzgerald M."/>
            <person name="Haas B.J."/>
            <person name="Zeng Q."/>
            <person name="Young S."/>
            <person name="Adiconis X."/>
            <person name="Fan L."/>
            <person name="Levin J.Z."/>
            <person name="Mitchell T.K."/>
            <person name="Okubara P.A."/>
            <person name="Farman M.L."/>
            <person name="Kohn L.M."/>
            <person name="Birren B."/>
            <person name="Ma L.-J."/>
            <person name="Dean R.A."/>
        </authorList>
    </citation>
    <scope>NUCLEOTIDE SEQUENCE</scope>
    <source>
        <strain evidence="2">R3-111a-1</strain>
    </source>
</reference>
<reference evidence="1" key="3">
    <citation type="submission" date="2010-09" db="EMBL/GenBank/DDBJ databases">
        <title>Annotation of Gaeumannomyces graminis var. tritici R3-111a-1.</title>
        <authorList>
            <consortium name="The Broad Institute Genome Sequencing Platform"/>
            <person name="Ma L.-J."/>
            <person name="Dead R."/>
            <person name="Young S.K."/>
            <person name="Zeng Q."/>
            <person name="Gargeya S."/>
            <person name="Fitzgerald M."/>
            <person name="Haas B."/>
            <person name="Abouelleil A."/>
            <person name="Alvarado L."/>
            <person name="Arachchi H.M."/>
            <person name="Berlin A."/>
            <person name="Brown A."/>
            <person name="Chapman S.B."/>
            <person name="Chen Z."/>
            <person name="Dunbar C."/>
            <person name="Freedman E."/>
            <person name="Gearin G."/>
            <person name="Gellesch M."/>
            <person name="Goldberg J."/>
            <person name="Griggs A."/>
            <person name="Gujja S."/>
            <person name="Heiman D."/>
            <person name="Howarth C."/>
            <person name="Larson L."/>
            <person name="Lui A."/>
            <person name="MacDonald P.J.P."/>
            <person name="Mehta T."/>
            <person name="Montmayeur A."/>
            <person name="Murphy C."/>
            <person name="Neiman D."/>
            <person name="Pearson M."/>
            <person name="Priest M."/>
            <person name="Roberts A."/>
            <person name="Saif S."/>
            <person name="Shea T."/>
            <person name="Shenoy N."/>
            <person name="Sisk P."/>
            <person name="Stolte C."/>
            <person name="Sykes S."/>
            <person name="Yandava C."/>
            <person name="Wortman J."/>
            <person name="Nusbaum C."/>
            <person name="Birren B."/>
        </authorList>
    </citation>
    <scope>NUCLEOTIDE SEQUENCE</scope>
    <source>
        <strain evidence="1">R3-111a-1</strain>
    </source>
</reference>
<protein>
    <submittedName>
        <fullName evidence="1 2">Uncharacterized protein</fullName>
    </submittedName>
</protein>
<accession>J3P178</accession>
<reference evidence="1" key="2">
    <citation type="submission" date="2010-07" db="EMBL/GenBank/DDBJ databases">
        <authorList>
            <consortium name="The Broad Institute Genome Sequencing Platform"/>
            <consortium name="Broad Institute Genome Sequencing Center for Infectious Disease"/>
            <person name="Ma L.-J."/>
            <person name="Dead R."/>
            <person name="Young S."/>
            <person name="Zeng Q."/>
            <person name="Koehrsen M."/>
            <person name="Alvarado L."/>
            <person name="Berlin A."/>
            <person name="Chapman S.B."/>
            <person name="Chen Z."/>
            <person name="Freedman E."/>
            <person name="Gellesch M."/>
            <person name="Goldberg J."/>
            <person name="Griggs A."/>
            <person name="Gujja S."/>
            <person name="Heilman E.R."/>
            <person name="Heiman D."/>
            <person name="Hepburn T."/>
            <person name="Howarth C."/>
            <person name="Jen D."/>
            <person name="Larson L."/>
            <person name="Mehta T."/>
            <person name="Neiman D."/>
            <person name="Pearson M."/>
            <person name="Roberts A."/>
            <person name="Saif S."/>
            <person name="Shea T."/>
            <person name="Shenoy N."/>
            <person name="Sisk P."/>
            <person name="Stolte C."/>
            <person name="Sykes S."/>
            <person name="Walk T."/>
            <person name="White J."/>
            <person name="Yandava C."/>
            <person name="Haas B."/>
            <person name="Nusbaum C."/>
            <person name="Birren B."/>
        </authorList>
    </citation>
    <scope>NUCLEOTIDE SEQUENCE</scope>
    <source>
        <strain evidence="1">R3-111a-1</strain>
    </source>
</reference>
<dbReference type="HOGENOM" id="CLU_1594646_0_0_1"/>
<evidence type="ECO:0000313" key="2">
    <source>
        <dbReference type="EnsemblFungi" id="EJT77363"/>
    </source>
</evidence>